<name>A0ABY6KT79_9ARAC</name>
<dbReference type="Pfam" id="PF18701">
    <property type="entry name" value="DUF5641"/>
    <property type="match status" value="1"/>
</dbReference>
<reference evidence="2 3" key="1">
    <citation type="submission" date="2022-01" db="EMBL/GenBank/DDBJ databases">
        <title>A chromosomal length assembly of Cordylochernes scorpioides.</title>
        <authorList>
            <person name="Zeh D."/>
            <person name="Zeh J."/>
        </authorList>
    </citation>
    <scope>NUCLEOTIDE SEQUENCE [LARGE SCALE GENOMIC DNA]</scope>
    <source>
        <strain evidence="2">IN4F17</strain>
        <tissue evidence="2">Whole Body</tissue>
    </source>
</reference>
<proteinExistence type="predicted"/>
<organism evidence="2 3">
    <name type="scientific">Cordylochernes scorpioides</name>
    <dbReference type="NCBI Taxonomy" id="51811"/>
    <lineage>
        <taxon>Eukaryota</taxon>
        <taxon>Metazoa</taxon>
        <taxon>Ecdysozoa</taxon>
        <taxon>Arthropoda</taxon>
        <taxon>Chelicerata</taxon>
        <taxon>Arachnida</taxon>
        <taxon>Pseudoscorpiones</taxon>
        <taxon>Cheliferoidea</taxon>
        <taxon>Chernetidae</taxon>
        <taxon>Cordylochernes</taxon>
    </lineage>
</organism>
<sequence length="210" mass="24391">MNESTGILYLLPPQISEAGIKSFKFHLLRCLKSQIFTFEELSTLTTQIEACLNSRPICPLSSDSDDFNPLTPGHFLIGRPLTALPESNDDDVPINYLDRRSLNKKIKNVFWKRWNREYLNNLQQRLKRQKETKVASPVKTRRHLLTGKATIPLKKRNRKSLKRRDVNKTMVECNSLIYFQTKTSNGQIIFKNNHSTEEEKQKVTETSGRK</sequence>
<evidence type="ECO:0000313" key="3">
    <source>
        <dbReference type="Proteomes" id="UP001235939"/>
    </source>
</evidence>
<evidence type="ECO:0000259" key="1">
    <source>
        <dbReference type="Pfam" id="PF18701"/>
    </source>
</evidence>
<feature type="domain" description="DUF5641" evidence="1">
    <location>
        <begin position="102"/>
        <end position="134"/>
    </location>
</feature>
<dbReference type="EMBL" id="CP092870">
    <property type="protein sequence ID" value="UYV71087.1"/>
    <property type="molecule type" value="Genomic_DNA"/>
</dbReference>
<protein>
    <recommendedName>
        <fullName evidence="1">DUF5641 domain-containing protein</fullName>
    </recommendedName>
</protein>
<dbReference type="PANTHER" id="PTHR47331">
    <property type="entry name" value="PHD-TYPE DOMAIN-CONTAINING PROTEIN"/>
    <property type="match status" value="1"/>
</dbReference>
<gene>
    <name evidence="2" type="ORF">LAZ67_8001667</name>
</gene>
<dbReference type="InterPro" id="IPR040676">
    <property type="entry name" value="DUF5641"/>
</dbReference>
<accession>A0ABY6KT79</accession>
<evidence type="ECO:0000313" key="2">
    <source>
        <dbReference type="EMBL" id="UYV71087.1"/>
    </source>
</evidence>
<dbReference type="Proteomes" id="UP001235939">
    <property type="component" value="Chromosome 08"/>
</dbReference>
<keyword evidence="3" id="KW-1185">Reference proteome</keyword>